<keyword evidence="1" id="KW-0732">Signal</keyword>
<accession>A0A450STR1</accession>
<protein>
    <submittedName>
        <fullName evidence="2">Uncharacterized protein</fullName>
    </submittedName>
</protein>
<name>A0A450STR1_9GAMM</name>
<reference evidence="2" key="1">
    <citation type="submission" date="2019-02" db="EMBL/GenBank/DDBJ databases">
        <authorList>
            <person name="Gruber-Vodicka R. H."/>
            <person name="Seah K. B. B."/>
        </authorList>
    </citation>
    <scope>NUCLEOTIDE SEQUENCE</scope>
    <source>
        <strain evidence="2">BECK_BZ163</strain>
        <strain evidence="4">BECK_BZ164</strain>
        <strain evidence="3">BECK_BZ165</strain>
    </source>
</reference>
<evidence type="ECO:0000313" key="4">
    <source>
        <dbReference type="EMBL" id="VFK11826.1"/>
    </source>
</evidence>
<feature type="chain" id="PRO_5036113364" evidence="1">
    <location>
        <begin position="22"/>
        <end position="173"/>
    </location>
</feature>
<sequence length="173" mass="19498">MKLKRLCVLAISMCIFISPFAEEKDLTIMQYGAWGLRLHKDPFKNRHPAVSYLPPGTILFDSSSSPSYLDGYIEVLPQYGHKLHIKEKMSIPDATKETGAIKEISIHSPIKGLVEEPPTDSLIFHKSVLCLGQSNRISVPPHKCKKIRDDINSTLPVGWSLDKRPARSYLRDT</sequence>
<dbReference type="EMBL" id="CAADFA010000214">
    <property type="protein sequence ID" value="VFJ58019.1"/>
    <property type="molecule type" value="Genomic_DNA"/>
</dbReference>
<evidence type="ECO:0000313" key="3">
    <source>
        <dbReference type="EMBL" id="VFJ58019.1"/>
    </source>
</evidence>
<dbReference type="EMBL" id="CAADEZ010000188">
    <property type="protein sequence ID" value="VFJ57351.1"/>
    <property type="molecule type" value="Genomic_DNA"/>
</dbReference>
<evidence type="ECO:0000256" key="1">
    <source>
        <dbReference type="SAM" id="SignalP"/>
    </source>
</evidence>
<organism evidence="2">
    <name type="scientific">Candidatus Kentrum sp. FM</name>
    <dbReference type="NCBI Taxonomy" id="2126340"/>
    <lineage>
        <taxon>Bacteria</taxon>
        <taxon>Pseudomonadati</taxon>
        <taxon>Pseudomonadota</taxon>
        <taxon>Gammaproteobacteria</taxon>
        <taxon>Candidatus Kentrum</taxon>
    </lineage>
</organism>
<dbReference type="AlphaFoldDB" id="A0A450STR1"/>
<evidence type="ECO:0000313" key="2">
    <source>
        <dbReference type="EMBL" id="VFJ57351.1"/>
    </source>
</evidence>
<dbReference type="EMBL" id="CAADFL010000209">
    <property type="protein sequence ID" value="VFK11826.1"/>
    <property type="molecule type" value="Genomic_DNA"/>
</dbReference>
<feature type="signal peptide" evidence="1">
    <location>
        <begin position="1"/>
        <end position="21"/>
    </location>
</feature>
<gene>
    <name evidence="2" type="ORF">BECKFM1743A_GA0114220_101887</name>
    <name evidence="4" type="ORF">BECKFM1743B_GA0114221_102092</name>
    <name evidence="3" type="ORF">BECKFM1743C_GA0114222_102142</name>
</gene>
<proteinExistence type="predicted"/>